<protein>
    <submittedName>
        <fullName evidence="1">12609_t:CDS:1</fullName>
    </submittedName>
</protein>
<dbReference type="EMBL" id="CAJVPT010001965">
    <property type="protein sequence ID" value="CAG8471850.1"/>
    <property type="molecule type" value="Genomic_DNA"/>
</dbReference>
<evidence type="ECO:0000313" key="2">
    <source>
        <dbReference type="Proteomes" id="UP000789525"/>
    </source>
</evidence>
<sequence>MSSTIVIRLLGVRKNRNGSQQLKQLTAMIVKIDIFNDLTLESFNGQSEIMNCLLSHGSNFNSFNLIQFRINDDDDNVSSVIHYF</sequence>
<proteinExistence type="predicted"/>
<organism evidence="1 2">
    <name type="scientific">Acaulospora colombiana</name>
    <dbReference type="NCBI Taxonomy" id="27376"/>
    <lineage>
        <taxon>Eukaryota</taxon>
        <taxon>Fungi</taxon>
        <taxon>Fungi incertae sedis</taxon>
        <taxon>Mucoromycota</taxon>
        <taxon>Glomeromycotina</taxon>
        <taxon>Glomeromycetes</taxon>
        <taxon>Diversisporales</taxon>
        <taxon>Acaulosporaceae</taxon>
        <taxon>Acaulospora</taxon>
    </lineage>
</organism>
<keyword evidence="2" id="KW-1185">Reference proteome</keyword>
<reference evidence="1" key="1">
    <citation type="submission" date="2021-06" db="EMBL/GenBank/DDBJ databases">
        <authorList>
            <person name="Kallberg Y."/>
            <person name="Tangrot J."/>
            <person name="Rosling A."/>
        </authorList>
    </citation>
    <scope>NUCLEOTIDE SEQUENCE</scope>
    <source>
        <strain evidence="1">CL356</strain>
    </source>
</reference>
<name>A0ACA9KGP5_9GLOM</name>
<gene>
    <name evidence="1" type="ORF">ACOLOM_LOCUS1622</name>
</gene>
<dbReference type="Proteomes" id="UP000789525">
    <property type="component" value="Unassembled WGS sequence"/>
</dbReference>
<comment type="caution">
    <text evidence="1">The sequence shown here is derived from an EMBL/GenBank/DDBJ whole genome shotgun (WGS) entry which is preliminary data.</text>
</comment>
<evidence type="ECO:0000313" key="1">
    <source>
        <dbReference type="EMBL" id="CAG8471850.1"/>
    </source>
</evidence>
<accession>A0ACA9KGP5</accession>